<dbReference type="RefSeq" id="WP_380855791.1">
    <property type="nucleotide sequence ID" value="NZ_JBHRXV010000001.1"/>
</dbReference>
<evidence type="ECO:0000313" key="2">
    <source>
        <dbReference type="Proteomes" id="UP001595615"/>
    </source>
</evidence>
<gene>
    <name evidence="1" type="ORF">ACFOMD_01610</name>
</gene>
<evidence type="ECO:0000313" key="1">
    <source>
        <dbReference type="EMBL" id="MFC3711248.1"/>
    </source>
</evidence>
<dbReference type="SUPFAM" id="SSF56935">
    <property type="entry name" value="Porins"/>
    <property type="match status" value="1"/>
</dbReference>
<keyword evidence="2" id="KW-1185">Reference proteome</keyword>
<sequence>MGDYAVAAPLRAQPDAAVQPGALASEPTSSLEVGGWVQVSLLLLPDARVGEPVDVLTPRGFIMDDGSGGESRLRASGRDTRLNMRGTHHADAGRLSAFVEFDLFAMSGEAYRPRLRHAVVGWASIDDRVTVRFGQDWSAFADPGAYARIYNPLPLGAVFVRQPQFRVEYRPQPGLIVTGSIESAAGDVTVPTRMRPGRADALPHLALAGRLERGWGSLQIGTIVGKRSSDDVGIWGLSASGRVDLSAAGRRHLRFQTVLGRGVARYVGELGTGYEHLLRASPRAGDDTTAAERVVAANLSYEHHFSSRVSASAQASYVKGRAAIPDRAGRTESAAFVGNLVVRPARKIELAAEHMIVRRIDGGGVSASRRIVRLASRFHF</sequence>
<proteinExistence type="predicted"/>
<dbReference type="Proteomes" id="UP001595615">
    <property type="component" value="Unassembled WGS sequence"/>
</dbReference>
<reference evidence="2" key="1">
    <citation type="journal article" date="2019" name="Int. J. Syst. Evol. Microbiol.">
        <title>The Global Catalogue of Microorganisms (GCM) 10K type strain sequencing project: providing services to taxonomists for standard genome sequencing and annotation.</title>
        <authorList>
            <consortium name="The Broad Institute Genomics Platform"/>
            <consortium name="The Broad Institute Genome Sequencing Center for Infectious Disease"/>
            <person name="Wu L."/>
            <person name="Ma J."/>
        </authorList>
    </citation>
    <scope>NUCLEOTIDE SEQUENCE [LARGE SCALE GENOMIC DNA]</scope>
    <source>
        <strain evidence="2">KCTC 42644</strain>
    </source>
</reference>
<comment type="caution">
    <text evidence="1">The sequence shown here is derived from an EMBL/GenBank/DDBJ whole genome shotgun (WGS) entry which is preliminary data.</text>
</comment>
<evidence type="ECO:0008006" key="3">
    <source>
        <dbReference type="Google" id="ProtNLM"/>
    </source>
</evidence>
<protein>
    <recommendedName>
        <fullName evidence="3">Porin</fullName>
    </recommendedName>
</protein>
<organism evidence="1 2">
    <name type="scientific">Sphingoaurantiacus capsulatus</name>
    <dbReference type="NCBI Taxonomy" id="1771310"/>
    <lineage>
        <taxon>Bacteria</taxon>
        <taxon>Pseudomonadati</taxon>
        <taxon>Pseudomonadota</taxon>
        <taxon>Alphaproteobacteria</taxon>
        <taxon>Sphingomonadales</taxon>
        <taxon>Sphingosinicellaceae</taxon>
        <taxon>Sphingoaurantiacus</taxon>
    </lineage>
</organism>
<accession>A0ABV7X840</accession>
<dbReference type="EMBL" id="JBHRXV010000001">
    <property type="protein sequence ID" value="MFC3711248.1"/>
    <property type="molecule type" value="Genomic_DNA"/>
</dbReference>
<name>A0ABV7X840_9SPHN</name>